<reference evidence="4 5" key="1">
    <citation type="submission" date="2024-02" db="EMBL/GenBank/DDBJ databases">
        <authorList>
            <person name="Chen Y."/>
            <person name="Shah S."/>
            <person name="Dougan E. K."/>
            <person name="Thang M."/>
            <person name="Chan C."/>
        </authorList>
    </citation>
    <scope>NUCLEOTIDE SEQUENCE [LARGE SCALE GENOMIC DNA]</scope>
</reference>
<accession>A0ABP0S452</accession>
<dbReference type="EMBL" id="CAXAMM010042862">
    <property type="protein sequence ID" value="CAK9107152.1"/>
    <property type="molecule type" value="Genomic_DNA"/>
</dbReference>
<feature type="compositionally biased region" description="Low complexity" evidence="1">
    <location>
        <begin position="1135"/>
        <end position="1147"/>
    </location>
</feature>
<dbReference type="SMART" id="SM00213">
    <property type="entry name" value="UBQ"/>
    <property type="match status" value="1"/>
</dbReference>
<keyword evidence="5" id="KW-1185">Reference proteome</keyword>
<gene>
    <name evidence="4" type="ORF">SCF082_LOCUS49889</name>
</gene>
<feature type="domain" description="Ubiquitin-like" evidence="2">
    <location>
        <begin position="946"/>
        <end position="1020"/>
    </location>
</feature>
<dbReference type="Pfam" id="PF00041">
    <property type="entry name" value="fn3"/>
    <property type="match status" value="1"/>
</dbReference>
<evidence type="ECO:0000313" key="5">
    <source>
        <dbReference type="Proteomes" id="UP001642464"/>
    </source>
</evidence>
<evidence type="ECO:0000256" key="1">
    <source>
        <dbReference type="SAM" id="MobiDB-lite"/>
    </source>
</evidence>
<dbReference type="InterPro" id="IPR029071">
    <property type="entry name" value="Ubiquitin-like_domsf"/>
</dbReference>
<dbReference type="PANTHER" id="PTHR15204:SF0">
    <property type="entry name" value="LARGE PROLINE-RICH PROTEIN BAG6"/>
    <property type="match status" value="1"/>
</dbReference>
<dbReference type="SUPFAM" id="SSF49265">
    <property type="entry name" value="Fibronectin type III"/>
    <property type="match status" value="1"/>
</dbReference>
<name>A0ABP0S452_9DINO</name>
<evidence type="ECO:0000313" key="4">
    <source>
        <dbReference type="EMBL" id="CAK9107152.1"/>
    </source>
</evidence>
<dbReference type="SUPFAM" id="SSF54236">
    <property type="entry name" value="Ubiquitin-like"/>
    <property type="match status" value="1"/>
</dbReference>
<feature type="region of interest" description="Disordered" evidence="1">
    <location>
        <begin position="1078"/>
        <end position="1147"/>
    </location>
</feature>
<dbReference type="Proteomes" id="UP001642464">
    <property type="component" value="Unassembled WGS sequence"/>
</dbReference>
<feature type="domain" description="Fibronectin type-III" evidence="3">
    <location>
        <begin position="731"/>
        <end position="861"/>
    </location>
</feature>
<evidence type="ECO:0000259" key="2">
    <source>
        <dbReference type="PROSITE" id="PS50053"/>
    </source>
</evidence>
<comment type="caution">
    <text evidence="4">The sequence shown here is derived from an EMBL/GenBank/DDBJ whole genome shotgun (WGS) entry which is preliminary data.</text>
</comment>
<feature type="compositionally biased region" description="Gly residues" evidence="1">
    <location>
        <begin position="1086"/>
        <end position="1095"/>
    </location>
</feature>
<dbReference type="SMART" id="SM00060">
    <property type="entry name" value="FN3"/>
    <property type="match status" value="1"/>
</dbReference>
<feature type="compositionally biased region" description="Polar residues" evidence="1">
    <location>
        <begin position="1117"/>
        <end position="1126"/>
    </location>
</feature>
<sequence>MYAIATPDFDVYVEVCDASNVDLAAFHLPGPNNGLPVGVPQGTIYGFAPMSANNYARLMERSRASAAAECQRMGLADVAPAAAAQDQHPRIWVMAEMCGTHRIGEAVTPPAGLPVLGDYGLMNVTDSDGNQRPFLIKQIDAGSLGSFCEESIQLARLSEAIEGDCRYAGEDVRTMAVKYTANGERFRSFRESVGEMAQVEMADFPYEPRTCLAYLQAVQSVAESSYAQHLAWLQQSRIPDRSRASFEDETLSRILDTAISYDCLAVCNLACFEILGALNALRAASSSYMETEPCVGTVVDMVMEQLSLPSGEVGGVSLVDNLDENVRAMVEDFESHMLQDTDKFAFQSPTTYESWQFASSGAVEAETSSEALHGMKDFFCLASDLTWEEAVWVSGGAIGEEFEHCRILPCIKAATVVQTLGGIINGDLGPAPTLSAAWANGTRDGVFGVFLQNSMYVDNHDFTGVRTLKGSCPPEPAKEKAAKRVMAHGGPVMPTVKRARRSVQAVSVPHSGEVGTLARKQELTKLEARSVSVECRAQYGLYLDKFKGFCTANGIALAAAGSPALADFMDLLEDGKAAHVGEKTVAALEFYFLQFKNQLPRARRALRGWRKARPATSRLALPRLAMYGIAMQMVADGQQLMGLMVMMGSIRISCDMGGATEDLCAKHRDFHGVKQRGRWLTDQSVRRYAKTGRVQQLLNKLDRSSMRYRMWAEKNMRKVFMGVQLTYPISFCASVRVDTPTKPHEVVIRWTHPECYNIPVQHYQVRSSMTADMSNPVEVSVGNKKTTGQRGELMEEEGPQLSPTSAQKRLARGSFALTQMKIKGLRPSTIYYFQVRACNQIGSSDWSVPSMPMKMGSCHPARCERPRFLSGNVNEGMKIYWQVPDTYGEGEVTRYDVRFSTHALMKEHRLVEDVKSGAAYWEQKSPLLIGSCGSEEARAAAGDRVFEIKIQRIDGSSQLVEVRPEMTGLQLKELIAQKLSISTDQRLICRGRAIKDDDMLGTHITDSGQIVHMVQRPPAAPPTVNAPNVPNVPSAMPMMPGMSGGIPGMSMTGMTGMPFPSQSQVVHIAVADFLPGMPPVPPPTGPGLGPGVGPGAPGPPGSSFTLNPQAERFTPQAERQTWSKSAPMSPPQSHPPMQGQPMQGVPVMPSFPLPPVPPPPMVTLPGPVGPMTMPPPQFPPPPMPVFLQQGVGLAQVIPQMLGAAEPAVPPPPPTLRHDGRAGALPWRDLRRLHSHLSAAEPNRWVFNGPN</sequence>
<dbReference type="Gene3D" id="3.10.20.90">
    <property type="entry name" value="Phosphatidylinositol 3-kinase Catalytic Subunit, Chain A, domain 1"/>
    <property type="match status" value="1"/>
</dbReference>
<dbReference type="PANTHER" id="PTHR15204">
    <property type="entry name" value="LARGE PROLINE-RICH PROTEIN BAG6"/>
    <property type="match status" value="1"/>
</dbReference>
<dbReference type="Gene3D" id="2.60.40.10">
    <property type="entry name" value="Immunoglobulins"/>
    <property type="match status" value="1"/>
</dbReference>
<dbReference type="PROSITE" id="PS50853">
    <property type="entry name" value="FN3"/>
    <property type="match status" value="1"/>
</dbReference>
<feature type="region of interest" description="Disordered" evidence="1">
    <location>
        <begin position="779"/>
        <end position="806"/>
    </location>
</feature>
<proteinExistence type="predicted"/>
<organism evidence="4 5">
    <name type="scientific">Durusdinium trenchii</name>
    <dbReference type="NCBI Taxonomy" id="1381693"/>
    <lineage>
        <taxon>Eukaryota</taxon>
        <taxon>Sar</taxon>
        <taxon>Alveolata</taxon>
        <taxon>Dinophyceae</taxon>
        <taxon>Suessiales</taxon>
        <taxon>Symbiodiniaceae</taxon>
        <taxon>Durusdinium</taxon>
    </lineage>
</organism>
<dbReference type="InterPro" id="IPR000626">
    <property type="entry name" value="Ubiquitin-like_dom"/>
</dbReference>
<dbReference type="Pfam" id="PF00240">
    <property type="entry name" value="ubiquitin"/>
    <property type="match status" value="1"/>
</dbReference>
<evidence type="ECO:0000259" key="3">
    <source>
        <dbReference type="PROSITE" id="PS50853"/>
    </source>
</evidence>
<dbReference type="InterPro" id="IPR003961">
    <property type="entry name" value="FN3_dom"/>
</dbReference>
<dbReference type="InterPro" id="IPR013783">
    <property type="entry name" value="Ig-like_fold"/>
</dbReference>
<dbReference type="CDD" id="cd00063">
    <property type="entry name" value="FN3"/>
    <property type="match status" value="1"/>
</dbReference>
<dbReference type="InterPro" id="IPR036116">
    <property type="entry name" value="FN3_sf"/>
</dbReference>
<dbReference type="PROSITE" id="PS50053">
    <property type="entry name" value="UBIQUITIN_2"/>
    <property type="match status" value="1"/>
</dbReference>
<protein>
    <submittedName>
        <fullName evidence="4">Ubiquitin-like domain-containing protein CIP73 (CCaMK-interacting protein of approximately 73 kDa)</fullName>
    </submittedName>
</protein>